<protein>
    <submittedName>
        <fullName evidence="2">Uncharacterized protein</fullName>
    </submittedName>
</protein>
<gene>
    <name evidence="2" type="ORF">D9C73_010721</name>
</gene>
<accession>A0A4V6APG6</accession>
<dbReference type="AlphaFoldDB" id="A0A4V6APG6"/>
<feature type="region of interest" description="Disordered" evidence="1">
    <location>
        <begin position="1"/>
        <end position="255"/>
    </location>
</feature>
<evidence type="ECO:0000256" key="1">
    <source>
        <dbReference type="SAM" id="MobiDB-lite"/>
    </source>
</evidence>
<proteinExistence type="predicted"/>
<evidence type="ECO:0000313" key="2">
    <source>
        <dbReference type="EMBL" id="TKS76632.1"/>
    </source>
</evidence>
<keyword evidence="3" id="KW-1185">Reference proteome</keyword>
<organism evidence="2 3">
    <name type="scientific">Collichthys lucidus</name>
    <name type="common">Big head croaker</name>
    <name type="synonym">Sciaena lucida</name>
    <dbReference type="NCBI Taxonomy" id="240159"/>
    <lineage>
        <taxon>Eukaryota</taxon>
        <taxon>Metazoa</taxon>
        <taxon>Chordata</taxon>
        <taxon>Craniata</taxon>
        <taxon>Vertebrata</taxon>
        <taxon>Euteleostomi</taxon>
        <taxon>Actinopterygii</taxon>
        <taxon>Neopterygii</taxon>
        <taxon>Teleostei</taxon>
        <taxon>Neoteleostei</taxon>
        <taxon>Acanthomorphata</taxon>
        <taxon>Eupercaria</taxon>
        <taxon>Sciaenidae</taxon>
        <taxon>Collichthys</taxon>
    </lineage>
</organism>
<sequence length="294" mass="31115">MPSRYSKETANLNPESESLTEPESVTLDQSSEEEKAPETDNGNSQPVETQVDSLAEENPVMNFFKTLVAQVSEPPAAPKGMSIPPPPPPEPPKMEVKGEPAAKPVKPTPKEEPKAAAKEPEASKGKSAKDTLSKFFRSKVDPSKASTLEATPKPEPPPPVQEEKKAGSKSSFLSLFKPKRVESNSVSRGRNTFKAADPKKATPAPAAAGEAAQAAKAKEEPKAAAAKSSEAVVDKPASAASQAGDDAANVPKKLEKRNSIQLFFKILVRRASPTSPPDPQAPNPPTPNLPHSDL</sequence>
<feature type="compositionally biased region" description="Low complexity" evidence="1">
    <location>
        <begin position="201"/>
        <end position="215"/>
    </location>
</feature>
<dbReference type="Proteomes" id="UP000298787">
    <property type="component" value="Chromosome 10"/>
</dbReference>
<feature type="region of interest" description="Disordered" evidence="1">
    <location>
        <begin position="268"/>
        <end position="294"/>
    </location>
</feature>
<dbReference type="EMBL" id="CM014087">
    <property type="protein sequence ID" value="TKS76632.1"/>
    <property type="molecule type" value="Genomic_DNA"/>
</dbReference>
<reference evidence="2 3" key="1">
    <citation type="submission" date="2019-01" db="EMBL/GenBank/DDBJ databases">
        <title>Genome Assembly of Collichthys lucidus.</title>
        <authorList>
            <person name="Cai M."/>
            <person name="Xiao S."/>
        </authorList>
    </citation>
    <scope>NUCLEOTIDE SEQUENCE [LARGE SCALE GENOMIC DNA]</scope>
    <source>
        <strain evidence="2">JT15FE1705JMU</strain>
        <tissue evidence="2">Muscle</tissue>
    </source>
</reference>
<feature type="compositionally biased region" description="Polar residues" evidence="1">
    <location>
        <begin position="8"/>
        <end position="29"/>
    </location>
</feature>
<feature type="compositionally biased region" description="Pro residues" evidence="1">
    <location>
        <begin position="274"/>
        <end position="288"/>
    </location>
</feature>
<feature type="compositionally biased region" description="Polar residues" evidence="1">
    <location>
        <begin position="40"/>
        <end position="52"/>
    </location>
</feature>
<name>A0A4V6APG6_COLLU</name>
<evidence type="ECO:0000313" key="3">
    <source>
        <dbReference type="Proteomes" id="UP000298787"/>
    </source>
</evidence>
<feature type="compositionally biased region" description="Low complexity" evidence="1">
    <location>
        <begin position="223"/>
        <end position="248"/>
    </location>
</feature>
<feature type="compositionally biased region" description="Basic and acidic residues" evidence="1">
    <location>
        <begin position="108"/>
        <end position="142"/>
    </location>
</feature>